<dbReference type="Proteomes" id="UP000305883">
    <property type="component" value="Unassembled WGS sequence"/>
</dbReference>
<gene>
    <name evidence="1" type="ORF">CH35J_003320</name>
</gene>
<dbReference type="AlphaFoldDB" id="A0A4T0WCG1"/>
<evidence type="ECO:0000313" key="1">
    <source>
        <dbReference type="EMBL" id="TID03759.1"/>
    </source>
</evidence>
<sequence length="191" mass="21099">MTLSKNVSPGFEMVKQWTSERLVINGGKVYATPETLTKSRFSGGSSLHVDERRHLTAPKTSSALHILANEDSRDVLVALKGKTSPHGDVLPRRVPERDPVVLGRGAFLRREADAAARLESEERVFFMDVSLATKLVEGKQQTFSVVERSHSLVFTKQLLSKLRVGIAQFSVPKTVEDMMSDGGYEEIDGCL</sequence>
<evidence type="ECO:0000313" key="2">
    <source>
        <dbReference type="Proteomes" id="UP000305883"/>
    </source>
</evidence>
<organism evidence="1 2">
    <name type="scientific">Colletotrichum higginsianum</name>
    <dbReference type="NCBI Taxonomy" id="80884"/>
    <lineage>
        <taxon>Eukaryota</taxon>
        <taxon>Fungi</taxon>
        <taxon>Dikarya</taxon>
        <taxon>Ascomycota</taxon>
        <taxon>Pezizomycotina</taxon>
        <taxon>Sordariomycetes</taxon>
        <taxon>Hypocreomycetidae</taxon>
        <taxon>Glomerellales</taxon>
        <taxon>Glomerellaceae</taxon>
        <taxon>Colletotrichum</taxon>
        <taxon>Colletotrichum destructivum species complex</taxon>
    </lineage>
</organism>
<dbReference type="EMBL" id="MWPZ01000002">
    <property type="protein sequence ID" value="TID03759.1"/>
    <property type="molecule type" value="Genomic_DNA"/>
</dbReference>
<accession>A0A4T0WCG1</accession>
<name>A0A4T0WCG1_9PEZI</name>
<comment type="caution">
    <text evidence="1">The sequence shown here is derived from an EMBL/GenBank/DDBJ whole genome shotgun (WGS) entry which is preliminary data.</text>
</comment>
<protein>
    <submittedName>
        <fullName evidence="1">Uncharacterized protein</fullName>
    </submittedName>
</protein>
<reference evidence="1 2" key="1">
    <citation type="journal article" date="2019" name="Genome Biol. Evol.">
        <title>Genomic Plasticity Mediated by Transposable Elements in the Plant Pathogenic Fungus Colletotrichum higginsianum.</title>
        <authorList>
            <person name="Tsushima A."/>
            <person name="Gan P."/>
            <person name="Kumakura N."/>
            <person name="Narusaka M."/>
            <person name="Takano Y."/>
            <person name="Narusaka Y."/>
            <person name="Shirasu K."/>
        </authorList>
    </citation>
    <scope>NUCLEOTIDE SEQUENCE [LARGE SCALE GENOMIC DNA]</scope>
    <source>
        <strain evidence="1 2">MAFF305635-RFP</strain>
    </source>
</reference>
<proteinExistence type="predicted"/>